<dbReference type="GO" id="GO:0003924">
    <property type="term" value="F:GTPase activity"/>
    <property type="evidence" value="ECO:0007669"/>
    <property type="project" value="InterPro"/>
</dbReference>
<dbReference type="InterPro" id="IPR024156">
    <property type="entry name" value="Small_GTPase_ARF"/>
</dbReference>
<dbReference type="GO" id="GO:0005525">
    <property type="term" value="F:GTP binding"/>
    <property type="evidence" value="ECO:0007669"/>
    <property type="project" value="UniProtKB-KW"/>
</dbReference>
<evidence type="ECO:0000256" key="2">
    <source>
        <dbReference type="ARBA" id="ARBA00023134"/>
    </source>
</evidence>
<dbReference type="AlphaFoldDB" id="A0A6B2LUL6"/>
<evidence type="ECO:0000313" key="4">
    <source>
        <dbReference type="EMBL" id="NDV40615.1"/>
    </source>
</evidence>
<evidence type="ECO:0000256" key="1">
    <source>
        <dbReference type="ARBA" id="ARBA00022741"/>
    </source>
</evidence>
<feature type="binding site" evidence="3">
    <location>
        <begin position="36"/>
        <end position="39"/>
    </location>
    <ligand>
        <name>GTP</name>
        <dbReference type="ChEBI" id="CHEBI:37565"/>
    </ligand>
</feature>
<dbReference type="SUPFAM" id="SSF52540">
    <property type="entry name" value="P-loop containing nucleoside triphosphate hydrolases"/>
    <property type="match status" value="1"/>
</dbReference>
<dbReference type="Gene3D" id="3.40.50.300">
    <property type="entry name" value="P-loop containing nucleotide triphosphate hydrolases"/>
    <property type="match status" value="1"/>
</dbReference>
<dbReference type="Pfam" id="PF00025">
    <property type="entry name" value="Arf"/>
    <property type="match status" value="1"/>
</dbReference>
<keyword evidence="1 3" id="KW-0547">Nucleotide-binding</keyword>
<dbReference type="InterPro" id="IPR027417">
    <property type="entry name" value="P-loop_NTPase"/>
</dbReference>
<protein>
    <submittedName>
        <fullName evidence="4">Uncharacterized protein</fullName>
    </submittedName>
</protein>
<dbReference type="PANTHER" id="PTHR11711">
    <property type="entry name" value="ADP RIBOSYLATION FACTOR-RELATED"/>
    <property type="match status" value="1"/>
</dbReference>
<reference evidence="4" key="1">
    <citation type="journal article" date="2020" name="J. Eukaryot. Microbiol.">
        <title>De novo Sequencing, Assembly and Annotation of the Transcriptome for the Free-Living Testate Amoeba Arcella intermedia.</title>
        <authorList>
            <person name="Ribeiro G.M."/>
            <person name="Porfirio-Sousa A.L."/>
            <person name="Maurer-Alcala X.X."/>
            <person name="Katz L.A."/>
            <person name="Lahr D.J.G."/>
        </authorList>
    </citation>
    <scope>NUCLEOTIDE SEQUENCE</scope>
</reference>
<keyword evidence="2 3" id="KW-0342">GTP-binding</keyword>
<proteinExistence type="predicted"/>
<evidence type="ECO:0000256" key="3">
    <source>
        <dbReference type="PIRSR" id="PIRSR606689-1"/>
    </source>
</evidence>
<dbReference type="InterPro" id="IPR006689">
    <property type="entry name" value="Small_GTPase_ARF/SAR"/>
</dbReference>
<sequence length="87" mass="10153">MVDSRDRSRMSEARHELHCLVADLDLTNIPILILANKQDLPSMSVHEVAYALRLRHIRDRDWCIKWCSIIHRAGLYDGLDWLSNLLS</sequence>
<organism evidence="4">
    <name type="scientific">Arcella intermedia</name>
    <dbReference type="NCBI Taxonomy" id="1963864"/>
    <lineage>
        <taxon>Eukaryota</taxon>
        <taxon>Amoebozoa</taxon>
        <taxon>Tubulinea</taxon>
        <taxon>Elardia</taxon>
        <taxon>Arcellinida</taxon>
        <taxon>Sphaerothecina</taxon>
        <taxon>Arcellidae</taxon>
        <taxon>Arcella</taxon>
    </lineage>
</organism>
<name>A0A6B2LUL6_9EUKA</name>
<dbReference type="EMBL" id="GIBP01011646">
    <property type="protein sequence ID" value="NDV40615.1"/>
    <property type="molecule type" value="Transcribed_RNA"/>
</dbReference>
<accession>A0A6B2LUL6</accession>